<dbReference type="Pfam" id="PF05794">
    <property type="entry name" value="Tcp11"/>
    <property type="match status" value="1"/>
</dbReference>
<comment type="similarity">
    <text evidence="1">Belongs to the TCP11 family.</text>
</comment>
<feature type="region of interest" description="Disordered" evidence="2">
    <location>
        <begin position="495"/>
        <end position="519"/>
    </location>
</feature>
<protein>
    <submittedName>
        <fullName evidence="3">Uncharacterized protein</fullName>
    </submittedName>
</protein>
<feature type="compositionally biased region" description="Basic and acidic residues" evidence="2">
    <location>
        <begin position="270"/>
        <end position="285"/>
    </location>
</feature>
<feature type="region of interest" description="Disordered" evidence="2">
    <location>
        <begin position="264"/>
        <end position="285"/>
    </location>
</feature>
<dbReference type="Proteomes" id="UP000829354">
    <property type="component" value="Chromosome II"/>
</dbReference>
<organism evidence="3 4">
    <name type="scientific">Caenorhabditis briggsae</name>
    <dbReference type="NCBI Taxonomy" id="6238"/>
    <lineage>
        <taxon>Eukaryota</taxon>
        <taxon>Metazoa</taxon>
        <taxon>Ecdysozoa</taxon>
        <taxon>Nematoda</taxon>
        <taxon>Chromadorea</taxon>
        <taxon>Rhabditida</taxon>
        <taxon>Rhabditina</taxon>
        <taxon>Rhabditomorpha</taxon>
        <taxon>Rhabditoidea</taxon>
        <taxon>Rhabditidae</taxon>
        <taxon>Peloderinae</taxon>
        <taxon>Caenorhabditis</taxon>
    </lineage>
</organism>
<dbReference type="AlphaFoldDB" id="A0AAE9J5H2"/>
<dbReference type="PANTHER" id="PTHR12832:SF11">
    <property type="entry name" value="LD23868P"/>
    <property type="match status" value="1"/>
</dbReference>
<feature type="compositionally biased region" description="Low complexity" evidence="2">
    <location>
        <begin position="501"/>
        <end position="519"/>
    </location>
</feature>
<evidence type="ECO:0000313" key="3">
    <source>
        <dbReference type="EMBL" id="UMM16500.1"/>
    </source>
</evidence>
<dbReference type="InterPro" id="IPR008862">
    <property type="entry name" value="Tcp11"/>
</dbReference>
<keyword evidence="4" id="KW-1185">Reference proteome</keyword>
<reference evidence="3 4" key="1">
    <citation type="submission" date="2022-04" db="EMBL/GenBank/DDBJ databases">
        <title>Chromosome-level reference genomes for two strains of Caenorhabditis briggsae: an improved platform for comparative genomics.</title>
        <authorList>
            <person name="Stevens L."/>
            <person name="Andersen E."/>
        </authorList>
    </citation>
    <scope>NUCLEOTIDE SEQUENCE [LARGE SCALE GENOMIC DNA]</scope>
    <source>
        <strain evidence="3">VX34</strain>
        <tissue evidence="3">Whole-organism</tissue>
    </source>
</reference>
<dbReference type="EMBL" id="CP092621">
    <property type="protein sequence ID" value="UMM16500.1"/>
    <property type="molecule type" value="Genomic_DNA"/>
</dbReference>
<evidence type="ECO:0000256" key="2">
    <source>
        <dbReference type="SAM" id="MobiDB-lite"/>
    </source>
</evidence>
<dbReference type="PANTHER" id="PTHR12832">
    <property type="entry name" value="TESTIS-SPECIFIC PROTEIN PBS13 T-COMPLEX 11"/>
    <property type="match status" value="1"/>
</dbReference>
<feature type="region of interest" description="Disordered" evidence="2">
    <location>
        <begin position="1"/>
        <end position="35"/>
    </location>
</feature>
<accession>A0AAE9J5H2</accession>
<gene>
    <name evidence="3" type="ORF">L5515_013488</name>
</gene>
<sequence>MSDNEEKPSRKRPVTPPKSIPIPGAHEPSSVPSLPPWVAGGSPAKFVTHDELMKITNDMENMELVHEIAIDPNFQIPDKPTNAIQNCVRESMHRAYYNQLRRDLAKDPPELEFCFGFLMELKIMILDDILTAQHTRLKAEINSMLDEPTLRGKMEAGQLEIDKVMKYIIDLCSRLCSPGRDGLVAALREKTDIIDLFQGTMDLLELMKNDLTNYQISQNRSAIEEYSAKHEYEMFQKSLAENPNGCNFTRQWLKIAYEELFTEKDSEEGTSSKKEKPADDPENEKYLVDTTSRGYVKLVQVDEYSDFPETLKIDRLKIELLAEKFLQIVMCASAVFVTCNVAGRQISESDGFKKTLKDHLVAITNNTDEERIKADLEKIGEQCVKEASDTAVTLKLDWNPGNSVSIRNQINALINLDNPIRKLVHSRVATFVEEMLRSPTSVPHRLLPGLSVIQSELCAFTSKFLRLCVHNRKTFYTLYSSLILEFQGHAPSTHAVYHADSPSSMPGPSSSQPGPSSSF</sequence>
<name>A0AAE9J5H2_CAEBR</name>
<evidence type="ECO:0000313" key="4">
    <source>
        <dbReference type="Proteomes" id="UP000829354"/>
    </source>
</evidence>
<proteinExistence type="inferred from homology"/>
<evidence type="ECO:0000256" key="1">
    <source>
        <dbReference type="ARBA" id="ARBA00010954"/>
    </source>
</evidence>